<dbReference type="Pfam" id="PF03176">
    <property type="entry name" value="MMPL"/>
    <property type="match status" value="2"/>
</dbReference>
<dbReference type="SUPFAM" id="SSF82866">
    <property type="entry name" value="Multidrug efflux transporter AcrB transmembrane domain"/>
    <property type="match status" value="2"/>
</dbReference>
<protein>
    <submittedName>
        <fullName evidence="10">Transport protein</fullName>
    </submittedName>
</protein>
<feature type="transmembrane region" description="Helical" evidence="7">
    <location>
        <begin position="12"/>
        <end position="30"/>
    </location>
</feature>
<comment type="caution">
    <text evidence="10">The sequence shown here is derived from an EMBL/GenBank/DDBJ whole genome shotgun (WGS) entry which is preliminary data.</text>
</comment>
<feature type="transmembrane region" description="Helical" evidence="7">
    <location>
        <begin position="311"/>
        <end position="339"/>
    </location>
</feature>
<dbReference type="Gene3D" id="1.20.1640.10">
    <property type="entry name" value="Multidrug efflux transporter AcrB transmembrane domain"/>
    <property type="match status" value="2"/>
</dbReference>
<dbReference type="PANTHER" id="PTHR33406:SF6">
    <property type="entry name" value="MEMBRANE PROTEIN YDGH-RELATED"/>
    <property type="match status" value="1"/>
</dbReference>
<evidence type="ECO:0000313" key="9">
    <source>
        <dbReference type="EMBL" id="KRN29692.1"/>
    </source>
</evidence>
<feature type="transmembrane region" description="Helical" evidence="7">
    <location>
        <begin position="1200"/>
        <end position="1227"/>
    </location>
</feature>
<keyword evidence="4 7" id="KW-0812">Transmembrane</keyword>
<dbReference type="OrthoDB" id="9782006at2"/>
<keyword evidence="5 7" id="KW-1133">Transmembrane helix</keyword>
<evidence type="ECO:0000313" key="11">
    <source>
        <dbReference type="Proteomes" id="UP000051645"/>
    </source>
</evidence>
<dbReference type="EMBL" id="JQAZ01000001">
    <property type="protein sequence ID" value="KRN33779.1"/>
    <property type="molecule type" value="Genomic_DNA"/>
</dbReference>
<accession>A0A0R2FZ78</accession>
<dbReference type="InterPro" id="IPR000731">
    <property type="entry name" value="SSD"/>
</dbReference>
<evidence type="ECO:0000256" key="4">
    <source>
        <dbReference type="ARBA" id="ARBA00022692"/>
    </source>
</evidence>
<dbReference type="Proteomes" id="UP000051645">
    <property type="component" value="Unassembled WGS sequence"/>
</dbReference>
<feature type="transmembrane region" description="Helical" evidence="7">
    <location>
        <begin position="1174"/>
        <end position="1194"/>
    </location>
</feature>
<dbReference type="RefSeq" id="WP_057768282.1">
    <property type="nucleotide sequence ID" value="NZ_JQAT01000001.1"/>
</dbReference>
<dbReference type="GO" id="GO:0005886">
    <property type="term" value="C:plasma membrane"/>
    <property type="evidence" value="ECO:0007669"/>
    <property type="project" value="UniProtKB-SubCell"/>
</dbReference>
<dbReference type="EMBL" id="JQAT01000001">
    <property type="protein sequence ID" value="KRN29692.1"/>
    <property type="molecule type" value="Genomic_DNA"/>
</dbReference>
<comment type="subcellular location">
    <subcellularLocation>
        <location evidence="1">Cell membrane</location>
        <topology evidence="1">Multi-pass membrane protein</topology>
    </subcellularLocation>
</comment>
<feature type="transmembrane region" description="Helical" evidence="7">
    <location>
        <begin position="1098"/>
        <end position="1122"/>
    </location>
</feature>
<feature type="transmembrane region" description="Helical" evidence="7">
    <location>
        <begin position="236"/>
        <end position="255"/>
    </location>
</feature>
<dbReference type="InterPro" id="IPR050545">
    <property type="entry name" value="Mycobact_MmpL"/>
</dbReference>
<feature type="transmembrane region" description="Helical" evidence="7">
    <location>
        <begin position="360"/>
        <end position="380"/>
    </location>
</feature>
<dbReference type="InterPro" id="IPR004869">
    <property type="entry name" value="MMPL_dom"/>
</dbReference>
<dbReference type="InterPro" id="IPR023908">
    <property type="entry name" value="xxxLxxG_rpt"/>
</dbReference>
<feature type="transmembrane region" description="Helical" evidence="7">
    <location>
        <begin position="203"/>
        <end position="224"/>
    </location>
</feature>
<feature type="domain" description="SSD" evidence="8">
    <location>
        <begin position="1103"/>
        <end position="1229"/>
    </location>
</feature>
<comment type="similarity">
    <text evidence="2">Belongs to the resistance-nodulation-cell division (RND) (TC 2.A.6) family. MmpL subfamily.</text>
</comment>
<feature type="transmembrane region" description="Helical" evidence="7">
    <location>
        <begin position="1072"/>
        <end position="1091"/>
    </location>
</feature>
<evidence type="ECO:0000313" key="12">
    <source>
        <dbReference type="Proteomes" id="UP000051751"/>
    </source>
</evidence>
<keyword evidence="11" id="KW-1185">Reference proteome</keyword>
<evidence type="ECO:0000313" key="10">
    <source>
        <dbReference type="EMBL" id="KRN33779.1"/>
    </source>
</evidence>
<feature type="transmembrane region" description="Helical" evidence="7">
    <location>
        <begin position="180"/>
        <end position="196"/>
    </location>
</feature>
<evidence type="ECO:0000256" key="1">
    <source>
        <dbReference type="ARBA" id="ARBA00004651"/>
    </source>
</evidence>
<dbReference type="NCBIfam" id="TIGR03057">
    <property type="entry name" value="xxxLxxG_by_4"/>
    <property type="match status" value="7"/>
</dbReference>
<evidence type="ECO:0000256" key="3">
    <source>
        <dbReference type="ARBA" id="ARBA00022475"/>
    </source>
</evidence>
<evidence type="ECO:0000256" key="7">
    <source>
        <dbReference type="SAM" id="Phobius"/>
    </source>
</evidence>
<organism evidence="10 11">
    <name type="scientific">Lactobacillus selangorensis</name>
    <dbReference type="NCBI Taxonomy" id="81857"/>
    <lineage>
        <taxon>Bacteria</taxon>
        <taxon>Bacillati</taxon>
        <taxon>Bacillota</taxon>
        <taxon>Bacilli</taxon>
        <taxon>Lactobacillales</taxon>
        <taxon>Lactobacillaceae</taxon>
        <taxon>Lactobacillus</taxon>
    </lineage>
</organism>
<keyword evidence="6 7" id="KW-0472">Membrane</keyword>
<evidence type="ECO:0000259" key="8">
    <source>
        <dbReference type="PROSITE" id="PS50156"/>
    </source>
</evidence>
<proteinExistence type="inferred from homology"/>
<evidence type="ECO:0000256" key="5">
    <source>
        <dbReference type="ARBA" id="ARBA00022989"/>
    </source>
</evidence>
<dbReference type="PROSITE" id="PS50156">
    <property type="entry name" value="SSD"/>
    <property type="match status" value="1"/>
</dbReference>
<reference evidence="11 12" key="1">
    <citation type="journal article" date="2015" name="Genome Announc.">
        <title>Expanding the biotechnology potential of lactobacilli through comparative genomics of 213 strains and associated genera.</title>
        <authorList>
            <person name="Sun Z."/>
            <person name="Harris H.M."/>
            <person name="McCann A."/>
            <person name="Guo C."/>
            <person name="Argimon S."/>
            <person name="Zhang W."/>
            <person name="Yang X."/>
            <person name="Jeffery I.B."/>
            <person name="Cooney J.C."/>
            <person name="Kagawa T.F."/>
            <person name="Liu W."/>
            <person name="Song Y."/>
            <person name="Salvetti E."/>
            <person name="Wrobel A."/>
            <person name="Rasinkangas P."/>
            <person name="Parkhill J."/>
            <person name="Rea M.C."/>
            <person name="O'Sullivan O."/>
            <person name="Ritari J."/>
            <person name="Douillard F.P."/>
            <person name="Paul Ross R."/>
            <person name="Yang R."/>
            <person name="Briner A.E."/>
            <person name="Felis G.E."/>
            <person name="de Vos W.M."/>
            <person name="Barrangou R."/>
            <person name="Klaenhammer T.R."/>
            <person name="Caufield P.W."/>
            <person name="Cui Y."/>
            <person name="Zhang H."/>
            <person name="O'Toole P.W."/>
        </authorList>
    </citation>
    <scope>NUCLEOTIDE SEQUENCE [LARGE SCALE GENOMIC DNA]</scope>
    <source>
        <strain evidence="9 12">ATCC BAA-66</strain>
        <strain evidence="10 11">DSM 13344</strain>
    </source>
</reference>
<evidence type="ECO:0000256" key="6">
    <source>
        <dbReference type="ARBA" id="ARBA00023136"/>
    </source>
</evidence>
<dbReference type="AlphaFoldDB" id="A0A0R2FZ78"/>
<dbReference type="Proteomes" id="UP000051751">
    <property type="component" value="Unassembled WGS sequence"/>
</dbReference>
<gene>
    <name evidence="9" type="ORF">IV38_GL000579</name>
    <name evidence="10" type="ORF">IV40_GL000089</name>
</gene>
<sequence length="1251" mass="130735">MRNFRKNHIGSAVIWLVVVLIAIFSLPNLTQLVSEKGQTKIPSSSQSQVANMIQKNWGHGQKNTTQVVAVFNNGDHKLTDSQKDQIDDAVQTLEDNKAHFGIKDVLDPSSNKEAKKQLVSKDGTTEIVQLMVAKSHGSYTKIDSQLTKAIKTPGLKTYVTGADILNDDFSKATEAGIQKTEVIAAVFIFIVLIIVFRSPVVPLISLLTVGVTYITSLSIVANLVKYANFPFSNFTQVFMVVVLFGIGTDYNILLYDQFKEELSHGKDNWEATRSAVKIAGRKILYSGLSLLIGFSALFLAQFSIYRSASGVAVGVAVLLIVLLTLNPFFMATLGPTMFWPTKNFNGGSRSKMWQWLSAHSVLHPIISLAIVLIATLPFILTYHNNLNYDNLAELSDSLPAKQGVQVVQKHFSKGTAEPSTLYIQADHKLNNEEALKLIDMVTKTAQAEPGVKTVASATQPGGSKVSALYANNQLSTVTSGMNTANKGLNKIGKGLNSADKKLSGTDMQSGLSQVKQLSDGASTLANGAVALNSGITELDNGSEQISSNLSVLNDGVQQYTAGVGRLNSGASALNNGIQSYTAGASQLGSGASQLSSGVQTYTSGVSSLNNGLQTLANKNSELESGASQLASGVTSLQSGSQQLSNGLSQMQSQLNGSTSAAQLEQLNTGLGQINSAISTLANTQSTLSTSLTSVGDNITSAGASTQKTADDLKQIQAALAANPQLAQSNPALAAAVSDIATNTKNTGDQLNTAGTTLKGISGSSSSLTSDQISQMQTALTGAQSAVTALESVQNALNNQGLVSGSQQLTAGLNQLTAGTNQVTSGLQAYTSGVASAASGASQLSANSSTLNSGAAQLASGTSELNANSSALNSGASQLASGTSELSANSATLNSGSAQLAAASQQMTTGLGTLSSQAPTFVSGLMQVSNGTQTMYTTLSGLTGEMGQLQTGLNSAATGVTKVAKGTKSANSYLKGLQNSSAADEFYIPKSVLKGDTFKQSLNTYMSSDMKATKMTIVLDSDPASETAMNRVTNMQKVIKNNLKGTSLENATVAIGGQTSTLADTKSIASQDFIRTAAIMLVGIALALMVVTRSLLQPFYILGTLLLAYMTSLGLTKLFSTAFLGQSMLTWNTPFFGFIMLIALGVDYSIFLMMKYRELAGTGTPGQRIVQASGIIGAVVLSAALILSGTFAALMPSGVLTLIQVALVVIIGLIILVIILPIVLPALIKLTYPAKPDKNDDTKTTRQERNQD</sequence>
<feature type="transmembrane region" description="Helical" evidence="7">
    <location>
        <begin position="1134"/>
        <end position="1153"/>
    </location>
</feature>
<name>A0A0R2FZ78_9LACO</name>
<dbReference type="PANTHER" id="PTHR33406">
    <property type="entry name" value="MEMBRANE PROTEIN MJ1562-RELATED"/>
    <property type="match status" value="1"/>
</dbReference>
<dbReference type="STRING" id="81857.IV38_GL000579"/>
<dbReference type="Gene3D" id="1.10.287.950">
    <property type="entry name" value="Methyl-accepting chemotaxis protein"/>
    <property type="match status" value="2"/>
</dbReference>
<evidence type="ECO:0000256" key="2">
    <source>
        <dbReference type="ARBA" id="ARBA00010157"/>
    </source>
</evidence>
<dbReference type="PATRIC" id="fig|81857.3.peg.584"/>
<feature type="transmembrane region" description="Helical" evidence="7">
    <location>
        <begin position="283"/>
        <end position="305"/>
    </location>
</feature>
<keyword evidence="3" id="KW-1003">Cell membrane</keyword>